<accession>A0A6N2L0Z4</accession>
<dbReference type="AlphaFoldDB" id="A0A6N2L0Z4"/>
<evidence type="ECO:0000313" key="1">
    <source>
        <dbReference type="EMBL" id="VFU34397.1"/>
    </source>
</evidence>
<dbReference type="EMBL" id="CAADRP010001001">
    <property type="protein sequence ID" value="VFU34397.1"/>
    <property type="molecule type" value="Genomic_DNA"/>
</dbReference>
<protein>
    <submittedName>
        <fullName evidence="1">Uncharacterized protein</fullName>
    </submittedName>
</protein>
<sequence>MKDKKKSVRTLISAYDKRFKHDSNEPGIQLYTVVLSVKGYRGYFCPEEERSGAFCFSKSR</sequence>
<name>A0A6N2L0Z4_SALVM</name>
<reference evidence="1" key="1">
    <citation type="submission" date="2019-03" db="EMBL/GenBank/DDBJ databases">
        <authorList>
            <person name="Mank J."/>
            <person name="Almeida P."/>
        </authorList>
    </citation>
    <scope>NUCLEOTIDE SEQUENCE</scope>
    <source>
        <strain evidence="1">78183</strain>
    </source>
</reference>
<organism evidence="1">
    <name type="scientific">Salix viminalis</name>
    <name type="common">Common osier</name>
    <name type="synonym">Basket willow</name>
    <dbReference type="NCBI Taxonomy" id="40686"/>
    <lineage>
        <taxon>Eukaryota</taxon>
        <taxon>Viridiplantae</taxon>
        <taxon>Streptophyta</taxon>
        <taxon>Embryophyta</taxon>
        <taxon>Tracheophyta</taxon>
        <taxon>Spermatophyta</taxon>
        <taxon>Magnoliopsida</taxon>
        <taxon>eudicotyledons</taxon>
        <taxon>Gunneridae</taxon>
        <taxon>Pentapetalae</taxon>
        <taxon>rosids</taxon>
        <taxon>fabids</taxon>
        <taxon>Malpighiales</taxon>
        <taxon>Salicaceae</taxon>
        <taxon>Saliceae</taxon>
        <taxon>Salix</taxon>
    </lineage>
</organism>
<gene>
    <name evidence="1" type="ORF">SVIM_LOCUS164421</name>
</gene>
<proteinExistence type="predicted"/>